<feature type="repeat" description="ANK" evidence="3">
    <location>
        <begin position="805"/>
        <end position="837"/>
    </location>
</feature>
<dbReference type="SUPFAM" id="SSF48403">
    <property type="entry name" value="Ankyrin repeat"/>
    <property type="match status" value="2"/>
</dbReference>
<dbReference type="PROSITE" id="PS50297">
    <property type="entry name" value="ANK_REP_REGION"/>
    <property type="match status" value="4"/>
</dbReference>
<feature type="compositionally biased region" description="Low complexity" evidence="4">
    <location>
        <begin position="57"/>
        <end position="71"/>
    </location>
</feature>
<dbReference type="RefSeq" id="WP_061074151.1">
    <property type="nucleotide sequence ID" value="NZ_CP014060.2"/>
</dbReference>
<dbReference type="AlphaFoldDB" id="A0A109XYB6"/>
<feature type="repeat" description="ANK" evidence="3">
    <location>
        <begin position="622"/>
        <end position="648"/>
    </location>
</feature>
<feature type="region of interest" description="Disordered" evidence="4">
    <location>
        <begin position="30"/>
        <end position="105"/>
    </location>
</feature>
<reference evidence="7" key="1">
    <citation type="submission" date="2015-12" db="EMBL/GenBank/DDBJ databases">
        <title>FDA dAtabase for Regulatory Grade micrObial Sequences (FDA-ARGOS): Supporting development and validation of Infectious Disease Dx tests.</title>
        <authorList>
            <person name="Case J."/>
            <person name="Tallon L."/>
            <person name="Sadzewicz L."/>
            <person name="Sengamalay N."/>
            <person name="Ott S."/>
            <person name="Godinez A."/>
            <person name="Nagaraj S."/>
            <person name="Nadendla S."/>
            <person name="Sichtig H."/>
        </authorList>
    </citation>
    <scope>NUCLEOTIDE SEQUENCE [LARGE SCALE GENOMIC DNA]</scope>
    <source>
        <strain evidence="7">FDAARGOS_147</strain>
    </source>
</reference>
<feature type="compositionally biased region" description="Pro residues" evidence="4">
    <location>
        <begin position="75"/>
        <end position="93"/>
    </location>
</feature>
<evidence type="ECO:0000256" key="4">
    <source>
        <dbReference type="SAM" id="MobiDB-lite"/>
    </source>
</evidence>
<protein>
    <submittedName>
        <fullName evidence="6">Permease</fullName>
    </submittedName>
</protein>
<sequence>MLLNEPRKPVRRVRQAALLAALMAAVTLAATPPPARAEGGATKARNKSEADARGRTPAPASASAEPAAPAEFQIDPPPPPAAPPSVAPPPPAAPSAQSKPPSDCDCASPYREYRAAETAETRALFSAVAAGDEAAFTVALAKVTRPGDYALEGVPLLHALLRPAGERGKHVYWDMPEDEAARLRQAYQAALPARTRMLAALLATKPALDDITYESRRPSLQLALLYGTPEILDMLLAAGARPDQRGDENKTPLEFLLNRDFEFAVRMTYLPRLVDRAQTTRMVLALLKAGAARPFAYIDEHADDATRQAFKDAQGEPRRAADYLAWGPLVELTEGAEVVRALAATGTRPAYGDGVSPLALAAYSGNAGAVTALAELGPRTMPETGYGASGDRDLWLDAAQAAVAAGRGDIAVPLLRAGMPFNQRGPQTGDAEVFLRMEADERPIMNLAARKGDVAVLQRLLALGAAVDGDGAEQNGDTPLADAVGARQADAVRVLLAAGANPALVREGYDRKSALQRAIEADDASLLHDLLAATPPATLQALLADPARSPLAQALRQPGKQGAAMLRNLVDAGLDLKTLDAGAIRQALENRDTEMAAYLIAAGVPVNPPATAAASDDPYDNKGVPPLLVAVTSGQAAMVDALLAKGADPLGLAPDGRSALYWAIGGGDSAMLDRLLGAGARLDDPRLPRAPASHALLNAALASGDMALVKRVEQGGKQPLANACLPSGGEYALLDRPGYFAQLQAAGYTGARTECARKDGTLPQRLLSALLRDRQLAIARRDTVIDVLTRLKAMGGHLDARQDESGDTPLVAAIQLGRADLADALLAAGASPDAADAQGRSPAWAALASGQPDMLALLARHHARFDAAAAPSGQSFSQTLACQAAPAFAAALQAAGASLKQTCPAASGAAKTLGKAAVRVAGHYYLRGMREVGSELLLSPDGRFDYLMSYGAMDIQASGTWRLDGKQVRLDTPPIQPFSAIAKVGADTRPAEGDDLTVRVYYQGRPVKVDVAMSSASADYAGTPKQSEGADGVSAPIAAGQLKALAVFVPLPSGARWHSVDVSKSDIASRALRIDLELPESASRTPLHMTLALRDDGALVAAQGGRELRYEKE</sequence>
<feature type="repeat" description="ANK" evidence="3">
    <location>
        <begin position="655"/>
        <end position="683"/>
    </location>
</feature>
<evidence type="ECO:0000256" key="1">
    <source>
        <dbReference type="ARBA" id="ARBA00022737"/>
    </source>
</evidence>
<keyword evidence="2 3" id="KW-0040">ANK repeat</keyword>
<keyword evidence="5" id="KW-0732">Signal</keyword>
<organism evidence="6 7">
    <name type="scientific">Alcaligenes xylosoxydans xylosoxydans</name>
    <name type="common">Achromobacter xylosoxidans</name>
    <dbReference type="NCBI Taxonomy" id="85698"/>
    <lineage>
        <taxon>Bacteria</taxon>
        <taxon>Pseudomonadati</taxon>
        <taxon>Pseudomonadota</taxon>
        <taxon>Betaproteobacteria</taxon>
        <taxon>Burkholderiales</taxon>
        <taxon>Alcaligenaceae</taxon>
        <taxon>Achromobacter</taxon>
    </lineage>
</organism>
<evidence type="ECO:0000313" key="7">
    <source>
        <dbReference type="Proteomes" id="UP000060602"/>
    </source>
</evidence>
<accession>A0A109XYB6</accession>
<feature type="chain" id="PRO_5007141946" evidence="5">
    <location>
        <begin position="38"/>
        <end position="1113"/>
    </location>
</feature>
<evidence type="ECO:0000256" key="5">
    <source>
        <dbReference type="SAM" id="SignalP"/>
    </source>
</evidence>
<dbReference type="PROSITE" id="PS50088">
    <property type="entry name" value="ANK_REPEAT"/>
    <property type="match status" value="4"/>
</dbReference>
<feature type="signal peptide" evidence="5">
    <location>
        <begin position="1"/>
        <end position="37"/>
    </location>
</feature>
<gene>
    <name evidence="6" type="ORF">AL504_30190</name>
</gene>
<dbReference type="Proteomes" id="UP000060602">
    <property type="component" value="Chromosome"/>
</dbReference>
<dbReference type="Gene3D" id="1.25.40.20">
    <property type="entry name" value="Ankyrin repeat-containing domain"/>
    <property type="match status" value="4"/>
</dbReference>
<evidence type="ECO:0000256" key="3">
    <source>
        <dbReference type="PROSITE-ProRule" id="PRU00023"/>
    </source>
</evidence>
<dbReference type="PANTHER" id="PTHR24198">
    <property type="entry name" value="ANKYRIN REPEAT AND PROTEIN KINASE DOMAIN-CONTAINING PROTEIN"/>
    <property type="match status" value="1"/>
</dbReference>
<evidence type="ECO:0000313" key="6">
    <source>
        <dbReference type="EMBL" id="AMG39890.1"/>
    </source>
</evidence>
<dbReference type="InterPro" id="IPR002110">
    <property type="entry name" value="Ankyrin_rpt"/>
</dbReference>
<proteinExistence type="predicted"/>
<name>A0A109XYB6_ALCXX</name>
<keyword evidence="1" id="KW-0677">Repeat</keyword>
<feature type="repeat" description="ANK" evidence="3">
    <location>
        <begin position="475"/>
        <end position="507"/>
    </location>
</feature>
<dbReference type="SMART" id="SM00248">
    <property type="entry name" value="ANK"/>
    <property type="match status" value="9"/>
</dbReference>
<dbReference type="PANTHER" id="PTHR24198:SF165">
    <property type="entry name" value="ANKYRIN REPEAT-CONTAINING PROTEIN-RELATED"/>
    <property type="match status" value="1"/>
</dbReference>
<dbReference type="EMBL" id="CP014060">
    <property type="protein sequence ID" value="AMG39890.1"/>
    <property type="molecule type" value="Genomic_DNA"/>
</dbReference>
<dbReference type="Pfam" id="PF12796">
    <property type="entry name" value="Ank_2"/>
    <property type="match status" value="1"/>
</dbReference>
<dbReference type="InterPro" id="IPR036770">
    <property type="entry name" value="Ankyrin_rpt-contain_sf"/>
</dbReference>
<evidence type="ECO:0000256" key="2">
    <source>
        <dbReference type="ARBA" id="ARBA00023043"/>
    </source>
</evidence>